<name>A0A2I6PI11_9CAUD</name>
<protein>
    <submittedName>
        <fullName evidence="1">Uncharacterized protein</fullName>
    </submittedName>
</protein>
<dbReference type="GeneID" id="54987040"/>
<proteinExistence type="predicted"/>
<keyword evidence="2" id="KW-1185">Reference proteome</keyword>
<evidence type="ECO:0000313" key="2">
    <source>
        <dbReference type="Proteomes" id="UP000240704"/>
    </source>
</evidence>
<dbReference type="KEGG" id="vg:54987040"/>
<accession>A0A2I6PI11</accession>
<reference evidence="2" key="1">
    <citation type="submission" date="2017-11" db="EMBL/GenBank/DDBJ databases">
        <title>Genome sequence and characterization of the novel virulent phage PMBT3 infecting Pseudomonas sp.</title>
        <authorList>
            <person name="Koberg S."/>
            <person name="Brinks E."/>
            <person name="Heller K.J."/>
            <person name="Neve H."/>
            <person name="Franz C.M.A.P."/>
        </authorList>
    </citation>
    <scope>NUCLEOTIDE SEQUENCE [LARGE SCALE GENOMIC DNA]</scope>
</reference>
<organism evidence="1 2">
    <name type="scientific">Pseudomonas phage PMBT3</name>
    <dbReference type="NCBI Taxonomy" id="2059856"/>
    <lineage>
        <taxon>Viruses</taxon>
        <taxon>Duplodnaviria</taxon>
        <taxon>Heunggongvirae</taxon>
        <taxon>Uroviricota</taxon>
        <taxon>Caudoviricetes</taxon>
        <taxon>Maxrubnervirus</taxon>
        <taxon>Maxrubnervirus PMBT3</taxon>
    </lineage>
</organism>
<sequence>MKEITPTRSLELAAKAWRPGVKMQTIIVDGWSRGFHKEQTLHECIQAGYSACIADPAIDKRWKQMDAEYAKHREESEAKIDDLFDRADWPDVSLQDKRSPKDKAEAVARYEAYWAKDLTRSHHELDCPNTTCDKVLKIARPPKRGGEVWDSLATCPYCNGTFFYESRYLRVDAAFKGFF</sequence>
<dbReference type="RefSeq" id="YP_009796650.1">
    <property type="nucleotide sequence ID" value="NC_047902.1"/>
</dbReference>
<dbReference type="EMBL" id="MG596799">
    <property type="protein sequence ID" value="AUM59701.1"/>
    <property type="molecule type" value="Genomic_DNA"/>
</dbReference>
<dbReference type="Proteomes" id="UP000240704">
    <property type="component" value="Segment"/>
</dbReference>
<evidence type="ECO:0000313" key="1">
    <source>
        <dbReference type="EMBL" id="AUM59701.1"/>
    </source>
</evidence>